<dbReference type="CDD" id="cd00082">
    <property type="entry name" value="HisKA"/>
    <property type="match status" value="1"/>
</dbReference>
<dbReference type="InterPro" id="IPR035965">
    <property type="entry name" value="PAS-like_dom_sf"/>
</dbReference>
<dbReference type="InterPro" id="IPR003594">
    <property type="entry name" value="HATPase_dom"/>
</dbReference>
<proteinExistence type="predicted"/>
<dbReference type="Gene3D" id="3.30.450.20">
    <property type="entry name" value="PAS domain"/>
    <property type="match status" value="4"/>
</dbReference>
<keyword evidence="3" id="KW-0597">Phosphoprotein</keyword>
<dbReference type="PROSITE" id="PS50112">
    <property type="entry name" value="PAS"/>
    <property type="match status" value="1"/>
</dbReference>
<dbReference type="EC" id="2.7.13.3" evidence="2"/>
<dbReference type="GO" id="GO:0000155">
    <property type="term" value="F:phosphorelay sensor kinase activity"/>
    <property type="evidence" value="ECO:0007669"/>
    <property type="project" value="InterPro"/>
</dbReference>
<dbReference type="InterPro" id="IPR000014">
    <property type="entry name" value="PAS"/>
</dbReference>
<dbReference type="SMART" id="SM00387">
    <property type="entry name" value="HATPase_c"/>
    <property type="match status" value="1"/>
</dbReference>
<evidence type="ECO:0000256" key="3">
    <source>
        <dbReference type="ARBA" id="ARBA00022553"/>
    </source>
</evidence>
<accession>A0A5B2TCI3</accession>
<dbReference type="Pfam" id="PF00512">
    <property type="entry name" value="HisKA"/>
    <property type="match status" value="1"/>
</dbReference>
<dbReference type="InterPro" id="IPR036097">
    <property type="entry name" value="HisK_dim/P_sf"/>
</dbReference>
<dbReference type="PROSITE" id="PS50109">
    <property type="entry name" value="HIS_KIN"/>
    <property type="match status" value="1"/>
</dbReference>
<comment type="catalytic activity">
    <reaction evidence="1">
        <text>ATP + protein L-histidine = ADP + protein N-phospho-L-histidine.</text>
        <dbReference type="EC" id="2.7.13.3"/>
    </reaction>
</comment>
<dbReference type="Pfam" id="PF12860">
    <property type="entry name" value="PAS_7"/>
    <property type="match status" value="4"/>
</dbReference>
<feature type="domain" description="PAS" evidence="7">
    <location>
        <begin position="385"/>
        <end position="427"/>
    </location>
</feature>
<evidence type="ECO:0000313" key="8">
    <source>
        <dbReference type="EMBL" id="KAA2211784.1"/>
    </source>
</evidence>
<dbReference type="SUPFAM" id="SSF55785">
    <property type="entry name" value="PYP-like sensor domain (PAS domain)"/>
    <property type="match status" value="3"/>
</dbReference>
<organism evidence="8 9">
    <name type="scientific">Teichococcus oryzae</name>
    <dbReference type="NCBI Taxonomy" id="1608942"/>
    <lineage>
        <taxon>Bacteria</taxon>
        <taxon>Pseudomonadati</taxon>
        <taxon>Pseudomonadota</taxon>
        <taxon>Alphaproteobacteria</taxon>
        <taxon>Acetobacterales</taxon>
        <taxon>Roseomonadaceae</taxon>
        <taxon>Roseomonas</taxon>
    </lineage>
</organism>
<evidence type="ECO:0000256" key="5">
    <source>
        <dbReference type="ARBA" id="ARBA00022777"/>
    </source>
</evidence>
<evidence type="ECO:0000256" key="2">
    <source>
        <dbReference type="ARBA" id="ARBA00012438"/>
    </source>
</evidence>
<dbReference type="InterPro" id="IPR005467">
    <property type="entry name" value="His_kinase_dom"/>
</dbReference>
<dbReference type="Proteomes" id="UP000322110">
    <property type="component" value="Unassembled WGS sequence"/>
</dbReference>
<dbReference type="InterPro" id="IPR003661">
    <property type="entry name" value="HisK_dim/P_dom"/>
</dbReference>
<gene>
    <name evidence="8" type="ORF">F0Q34_18055</name>
</gene>
<dbReference type="AlphaFoldDB" id="A0A5B2TCI3"/>
<dbReference type="Gene3D" id="3.30.565.10">
    <property type="entry name" value="Histidine kinase-like ATPase, C-terminal domain"/>
    <property type="match status" value="1"/>
</dbReference>
<dbReference type="PANTHER" id="PTHR43047">
    <property type="entry name" value="TWO-COMPONENT HISTIDINE PROTEIN KINASE"/>
    <property type="match status" value="1"/>
</dbReference>
<dbReference type="Pfam" id="PF02518">
    <property type="entry name" value="HATPase_c"/>
    <property type="match status" value="1"/>
</dbReference>
<dbReference type="SMART" id="SM00388">
    <property type="entry name" value="HisKA"/>
    <property type="match status" value="1"/>
</dbReference>
<protein>
    <recommendedName>
        <fullName evidence="2">histidine kinase</fullName>
        <ecNumber evidence="2">2.7.13.3</ecNumber>
    </recommendedName>
</protein>
<dbReference type="SUPFAM" id="SSF55874">
    <property type="entry name" value="ATPase domain of HSP90 chaperone/DNA topoisomerase II/histidine kinase"/>
    <property type="match status" value="1"/>
</dbReference>
<keyword evidence="5" id="KW-0418">Kinase</keyword>
<evidence type="ECO:0000313" key="9">
    <source>
        <dbReference type="Proteomes" id="UP000322110"/>
    </source>
</evidence>
<dbReference type="RefSeq" id="WP_149813653.1">
    <property type="nucleotide sequence ID" value="NZ_VUKA01000015.1"/>
</dbReference>
<keyword evidence="9" id="KW-1185">Reference proteome</keyword>
<name>A0A5B2TCI3_9PROT</name>
<dbReference type="CDD" id="cd00130">
    <property type="entry name" value="PAS"/>
    <property type="match status" value="1"/>
</dbReference>
<reference evidence="8 9" key="1">
    <citation type="journal article" date="2015" name="Int. J. Syst. Evol. Microbiol.">
        <title>Roseomonas oryzae sp. nov., isolated from paddy rhizosphere soil.</title>
        <authorList>
            <person name="Ramaprasad E.V."/>
            <person name="Sasikala Ch."/>
            <person name="Ramana Ch.V."/>
        </authorList>
    </citation>
    <scope>NUCLEOTIDE SEQUENCE [LARGE SCALE GENOMIC DNA]</scope>
    <source>
        <strain evidence="8 9">KCTC 42542</strain>
    </source>
</reference>
<dbReference type="InterPro" id="IPR036890">
    <property type="entry name" value="HATPase_C_sf"/>
</dbReference>
<dbReference type="OrthoDB" id="8477115at2"/>
<dbReference type="EMBL" id="VUKA01000015">
    <property type="protein sequence ID" value="KAA2211784.1"/>
    <property type="molecule type" value="Genomic_DNA"/>
</dbReference>
<evidence type="ECO:0000259" key="7">
    <source>
        <dbReference type="PROSITE" id="PS50112"/>
    </source>
</evidence>
<evidence type="ECO:0000259" key="6">
    <source>
        <dbReference type="PROSITE" id="PS50109"/>
    </source>
</evidence>
<dbReference type="SUPFAM" id="SSF47384">
    <property type="entry name" value="Homodimeric domain of signal transducing histidine kinase"/>
    <property type="match status" value="1"/>
</dbReference>
<dbReference type="Gene3D" id="1.10.287.130">
    <property type="match status" value="1"/>
</dbReference>
<feature type="domain" description="Histidine kinase" evidence="6">
    <location>
        <begin position="529"/>
        <end position="745"/>
    </location>
</feature>
<dbReference type="SMART" id="SM00091">
    <property type="entry name" value="PAS"/>
    <property type="match status" value="4"/>
</dbReference>
<evidence type="ECO:0000256" key="1">
    <source>
        <dbReference type="ARBA" id="ARBA00000085"/>
    </source>
</evidence>
<dbReference type="InterPro" id="IPR004358">
    <property type="entry name" value="Sig_transdc_His_kin-like_C"/>
</dbReference>
<dbReference type="PANTHER" id="PTHR43047:SF78">
    <property type="entry name" value="SENSORY_REGULATORY PROTEIN RPFC"/>
    <property type="match status" value="1"/>
</dbReference>
<sequence length="752" mass="81657">MTTPPARMEAGEAEAALRLVLAMPAAVMVFDSTQRLMLLNDAARALLALQEGEDLRGSCREPLIRRLAYRGLYGNGDPEAHARAVLEMGADQPPRRLVCATDGRWFEIARVPLPAGSWATLFTDVTQHRQAETAARERLHLFGTALRQNPSGIAIYDRQQQLLLFNEAYETLLELPAGTLRPGLAFEAVTALAIRNAPLDPEALEFFAALGSADRRQRLQFVRAQAGGVAVRATTQPLPDGGLLVALEDVTLLRKAEDEAKRRAAMLDGILAALPYGVCVYGPDHRLRMVNAAFRGILGDDEVILGEHLLDILRRREAAGGYVTPEPPEEVYKRQFHFDRPPTTRLRIDGTVLTGRTAPLPDGGHISVISDVTALQRAETEAQQRAALLQVMMDNMRHGVCLFDRDSRVVAANALACRLTGLTPEELAPGVSLQELRRLQFERGQFGTGPEAERIFHTRAGGVLRTLETFTRTTADGRVIEVSTDPTPDGGFVRIYTDVTAERQALSEIEQARAAAEEASQAKTRFLATMSHELRTPLNAVIGFSEALIADPSPQQVAEFAGSILEAGKHLLSLIDEVLAVARADTGALQIETRALLLPPVLESVVRLMRPSADAAGITLVLEPPPELPRIRADERRLRQILLNLLANAVKFTPSGGEVRMAAAAGPEGVEVTVSDSGIGMAPEQVERAFEPFVQLETSHARRYGGSGLGLYLARVLAQAMEASLTLDSRRGAGTIARLRLATAMQPQEQTA</sequence>
<dbReference type="PRINTS" id="PR00344">
    <property type="entry name" value="BCTRLSENSOR"/>
</dbReference>
<keyword evidence="4" id="KW-0808">Transferase</keyword>
<comment type="caution">
    <text evidence="8">The sequence shown here is derived from an EMBL/GenBank/DDBJ whole genome shotgun (WGS) entry which is preliminary data.</text>
</comment>
<evidence type="ECO:0000256" key="4">
    <source>
        <dbReference type="ARBA" id="ARBA00022679"/>
    </source>
</evidence>